<evidence type="ECO:0000256" key="3">
    <source>
        <dbReference type="ARBA" id="ARBA00022771"/>
    </source>
</evidence>
<dbReference type="Gene3D" id="4.10.1000.10">
    <property type="entry name" value="Zinc finger, CCCH-type"/>
    <property type="match status" value="3"/>
</dbReference>
<dbReference type="PROSITE" id="PS50103">
    <property type="entry name" value="ZF_C3H1"/>
    <property type="match status" value="3"/>
</dbReference>
<dbReference type="SUPFAM" id="SSF90229">
    <property type="entry name" value="CCCH zinc finger"/>
    <property type="match status" value="3"/>
</dbReference>
<feature type="zinc finger region" description="C3H1-type" evidence="5">
    <location>
        <begin position="322"/>
        <end position="350"/>
    </location>
</feature>
<evidence type="ECO:0000313" key="7">
    <source>
        <dbReference type="EMBL" id="KAF8819859.1"/>
    </source>
</evidence>
<proteinExistence type="predicted"/>
<dbReference type="PANTHER" id="PTHR12547:SF18">
    <property type="entry name" value="PROTEIN TIS11"/>
    <property type="match status" value="1"/>
</dbReference>
<dbReference type="EMBL" id="JADAQX010000576">
    <property type="protein sequence ID" value="KAF8819859.1"/>
    <property type="molecule type" value="Genomic_DNA"/>
</dbReference>
<sequence>MDNASLVPYIKDPPMGPYCRSDNHRSQETSMNFNSFLSSLFEEDSIKATLDCRIEDPRLDVNSYGMDLFDSLAALQLSGSSPKESSLYEPTDYASDYLLNCTNEYSSLNFGINDRKPPCYEQPLPRSINTSNLDDLITHSNECDPNESTSSSNHGVDLRKLMAALSNSPVEVEPYLLGMHPIMNGNPSHSDYCYEDLKLAVTRPCDLLSAPLTGEQTPSATPTTIRIPSTDGIMVKPRLYPKLPPSLAKRLEKTQLCRHFQRNGKCANGTNCAFAHAIKELRRKPVLFKTRICSAFQVGKCVYGENCQHAHSEAELRVTPEFYKTALCPEFSRHAYCCKGKKCRFAHGSNDLRGRPFELS</sequence>
<evidence type="ECO:0000313" key="8">
    <source>
        <dbReference type="Proteomes" id="UP000823046"/>
    </source>
</evidence>
<dbReference type="Proteomes" id="UP000823046">
    <property type="component" value="Unassembled WGS sequence"/>
</dbReference>
<keyword evidence="8" id="KW-1185">Reference proteome</keyword>
<dbReference type="PANTHER" id="PTHR12547">
    <property type="entry name" value="CCCH ZINC FINGER/TIS11-RELATED"/>
    <property type="match status" value="1"/>
</dbReference>
<evidence type="ECO:0000259" key="6">
    <source>
        <dbReference type="PROSITE" id="PS50103"/>
    </source>
</evidence>
<evidence type="ECO:0000256" key="1">
    <source>
        <dbReference type="ARBA" id="ARBA00022723"/>
    </source>
</evidence>
<name>A0ABQ7J7A3_9APIC</name>
<evidence type="ECO:0000256" key="2">
    <source>
        <dbReference type="ARBA" id="ARBA00022737"/>
    </source>
</evidence>
<dbReference type="Pfam" id="PF00642">
    <property type="entry name" value="zf-CCCH"/>
    <property type="match status" value="2"/>
</dbReference>
<dbReference type="InterPro" id="IPR036855">
    <property type="entry name" value="Znf_CCCH_sf"/>
</dbReference>
<protein>
    <submittedName>
        <fullName evidence="7">Zinc finger (CCCH type) motif-containing protein</fullName>
    </submittedName>
</protein>
<evidence type="ECO:0000256" key="4">
    <source>
        <dbReference type="ARBA" id="ARBA00022833"/>
    </source>
</evidence>
<feature type="domain" description="C3H1-type" evidence="6">
    <location>
        <begin position="287"/>
        <end position="314"/>
    </location>
</feature>
<dbReference type="InterPro" id="IPR000571">
    <property type="entry name" value="Znf_CCCH"/>
</dbReference>
<gene>
    <name evidence="7" type="ORF">IE077_003881</name>
</gene>
<organism evidence="7 8">
    <name type="scientific">Cardiosporidium cionae</name>
    <dbReference type="NCBI Taxonomy" id="476202"/>
    <lineage>
        <taxon>Eukaryota</taxon>
        <taxon>Sar</taxon>
        <taxon>Alveolata</taxon>
        <taxon>Apicomplexa</taxon>
        <taxon>Aconoidasida</taxon>
        <taxon>Nephromycida</taxon>
        <taxon>Cardiosporidium</taxon>
    </lineage>
</organism>
<dbReference type="InterPro" id="IPR045877">
    <property type="entry name" value="ZFP36-like"/>
</dbReference>
<feature type="zinc finger region" description="C3H1-type" evidence="5">
    <location>
        <begin position="287"/>
        <end position="314"/>
    </location>
</feature>
<feature type="domain" description="C3H1-type" evidence="6">
    <location>
        <begin position="251"/>
        <end position="279"/>
    </location>
</feature>
<dbReference type="SMART" id="SM00356">
    <property type="entry name" value="ZnF_C3H1"/>
    <property type="match status" value="3"/>
</dbReference>
<keyword evidence="1 5" id="KW-0479">Metal-binding</keyword>
<keyword evidence="3 5" id="KW-0863">Zinc-finger</keyword>
<comment type="caution">
    <text evidence="7">The sequence shown here is derived from an EMBL/GenBank/DDBJ whole genome shotgun (WGS) entry which is preliminary data.</text>
</comment>
<reference evidence="7 8" key="1">
    <citation type="journal article" date="2020" name="bioRxiv">
        <title>Metabolic contributions of an alphaproteobacterial endosymbiont in the apicomplexan Cardiosporidium cionae.</title>
        <authorList>
            <person name="Hunter E.S."/>
            <person name="Paight C.J."/>
            <person name="Lane C.E."/>
        </authorList>
    </citation>
    <scope>NUCLEOTIDE SEQUENCE [LARGE SCALE GENOMIC DNA]</scope>
    <source>
        <strain evidence="7">ESH_2018</strain>
    </source>
</reference>
<feature type="zinc finger region" description="C3H1-type" evidence="5">
    <location>
        <begin position="251"/>
        <end position="279"/>
    </location>
</feature>
<keyword evidence="2" id="KW-0677">Repeat</keyword>
<accession>A0ABQ7J7A3</accession>
<feature type="domain" description="C3H1-type" evidence="6">
    <location>
        <begin position="322"/>
        <end position="350"/>
    </location>
</feature>
<keyword evidence="4 5" id="KW-0862">Zinc</keyword>
<evidence type="ECO:0000256" key="5">
    <source>
        <dbReference type="PROSITE-ProRule" id="PRU00723"/>
    </source>
</evidence>